<accession>A9UVQ6</accession>
<evidence type="ECO:0000256" key="2">
    <source>
        <dbReference type="SAM" id="Phobius"/>
    </source>
</evidence>
<feature type="region of interest" description="Disordered" evidence="1">
    <location>
        <begin position="113"/>
        <end position="247"/>
    </location>
</feature>
<evidence type="ECO:0000313" key="4">
    <source>
        <dbReference type="Proteomes" id="UP000001357"/>
    </source>
</evidence>
<feature type="compositionally biased region" description="Polar residues" evidence="1">
    <location>
        <begin position="33"/>
        <end position="54"/>
    </location>
</feature>
<feature type="compositionally biased region" description="Basic residues" evidence="1">
    <location>
        <begin position="132"/>
        <end position="143"/>
    </location>
</feature>
<feature type="region of interest" description="Disordered" evidence="1">
    <location>
        <begin position="292"/>
        <end position="323"/>
    </location>
</feature>
<organism evidence="3 4">
    <name type="scientific">Monosiga brevicollis</name>
    <name type="common">Choanoflagellate</name>
    <dbReference type="NCBI Taxonomy" id="81824"/>
    <lineage>
        <taxon>Eukaryota</taxon>
        <taxon>Choanoflagellata</taxon>
        <taxon>Craspedida</taxon>
        <taxon>Salpingoecidae</taxon>
        <taxon>Monosiga</taxon>
    </lineage>
</organism>
<keyword evidence="2" id="KW-0812">Transmembrane</keyword>
<proteinExistence type="predicted"/>
<gene>
    <name evidence="3" type="ORF">MONBRDRAFT_7040</name>
</gene>
<sequence length="560" mass="62608">MAAPPNSSDTAPAAGNLQRMTAIQIDLDEGSTDTDASLPASQQQQQHTAAPSSRRSLDRNALSFSHYRNESLEEDDDLVNGPLSTSSRSLRLSLLPAHHTFPHDKELQHALAASSRSLHENSSTPPPLHSPKSPRRPRGHTRNKSVGGQPSQYPVRPSELRSAPKRHHTISTQSGSAPATPANNSHTHARSRTQTHTQAANSPQPLHQQPDSPFGAFLPARHTTPLSNPEIGPGASTTSATGPAKVPTSARCHQGILVDVDAVLHGAPITHDIDQPARDFSTNYEQAQVDGMSVAKPPPGLSREASLEDADSTDSEEPTEEEIQELDLDAIEPITIRLIHHVHRDKLREYEMFLQYVLSLATAERRCFGVTTLPIKFGRHHRWMIILRFLNQAGYLQWRRDSQVGRLLKALRKQKVFEMGQEEAFCAEVYLGWSVHLQQDLYNREASYNNLLARGYPKYRYLLVMVLSFWVASTLLSIENDTHSWSSYRRDLIEAFDLYDGGSEYIPLAEFLYVLVLCPLAYFVFAPIFEILASCWLNRPVPREPTNSFALYALYRIFVN</sequence>
<name>A9UVQ6_MONBE</name>
<feature type="compositionally biased region" description="Polar residues" evidence="1">
    <location>
        <begin position="1"/>
        <end position="10"/>
    </location>
</feature>
<dbReference type="KEGG" id="mbr:MONBRDRAFT_7040"/>
<feature type="compositionally biased region" description="Polar residues" evidence="1">
    <location>
        <begin position="194"/>
        <end position="211"/>
    </location>
</feature>
<feature type="region of interest" description="Disordered" evidence="1">
    <location>
        <begin position="1"/>
        <end position="62"/>
    </location>
</feature>
<protein>
    <submittedName>
        <fullName evidence="3">Uncharacterized protein</fullName>
    </submittedName>
</protein>
<feature type="compositionally biased region" description="Polar residues" evidence="1">
    <location>
        <begin position="114"/>
        <end position="123"/>
    </location>
</feature>
<dbReference type="GeneID" id="5889970"/>
<keyword evidence="4" id="KW-1185">Reference proteome</keyword>
<feature type="transmembrane region" description="Helical" evidence="2">
    <location>
        <begin position="511"/>
        <end position="533"/>
    </location>
</feature>
<evidence type="ECO:0000256" key="1">
    <source>
        <dbReference type="SAM" id="MobiDB-lite"/>
    </source>
</evidence>
<keyword evidence="2" id="KW-1133">Transmembrane helix</keyword>
<dbReference type="AlphaFoldDB" id="A9UVQ6"/>
<feature type="compositionally biased region" description="Polar residues" evidence="1">
    <location>
        <begin position="170"/>
        <end position="186"/>
    </location>
</feature>
<keyword evidence="2" id="KW-0472">Membrane</keyword>
<feature type="compositionally biased region" description="Acidic residues" evidence="1">
    <location>
        <begin position="307"/>
        <end position="323"/>
    </location>
</feature>
<dbReference type="InParanoid" id="A9UVQ6"/>
<dbReference type="Proteomes" id="UP000001357">
    <property type="component" value="Unassembled WGS sequence"/>
</dbReference>
<reference evidence="3 4" key="1">
    <citation type="journal article" date="2008" name="Nature">
        <title>The genome of the choanoflagellate Monosiga brevicollis and the origin of metazoans.</title>
        <authorList>
            <consortium name="JGI Sequencing"/>
            <person name="King N."/>
            <person name="Westbrook M.J."/>
            <person name="Young S.L."/>
            <person name="Kuo A."/>
            <person name="Abedin M."/>
            <person name="Chapman J."/>
            <person name="Fairclough S."/>
            <person name="Hellsten U."/>
            <person name="Isogai Y."/>
            <person name="Letunic I."/>
            <person name="Marr M."/>
            <person name="Pincus D."/>
            <person name="Putnam N."/>
            <person name="Rokas A."/>
            <person name="Wright K.J."/>
            <person name="Zuzow R."/>
            <person name="Dirks W."/>
            <person name="Good M."/>
            <person name="Goodstein D."/>
            <person name="Lemons D."/>
            <person name="Li W."/>
            <person name="Lyons J.B."/>
            <person name="Morris A."/>
            <person name="Nichols S."/>
            <person name="Richter D.J."/>
            <person name="Salamov A."/>
            <person name="Bork P."/>
            <person name="Lim W.A."/>
            <person name="Manning G."/>
            <person name="Miller W.T."/>
            <person name="McGinnis W."/>
            <person name="Shapiro H."/>
            <person name="Tjian R."/>
            <person name="Grigoriev I.V."/>
            <person name="Rokhsar D."/>
        </authorList>
    </citation>
    <scope>NUCLEOTIDE SEQUENCE [LARGE SCALE GENOMIC DNA]</scope>
    <source>
        <strain evidence="4">MX1 / ATCC 50154</strain>
    </source>
</reference>
<dbReference type="RefSeq" id="XP_001744486.1">
    <property type="nucleotide sequence ID" value="XM_001744434.1"/>
</dbReference>
<evidence type="ECO:0000313" key="3">
    <source>
        <dbReference type="EMBL" id="EDQ90435.1"/>
    </source>
</evidence>
<dbReference type="EMBL" id="CH991547">
    <property type="protein sequence ID" value="EDQ90435.1"/>
    <property type="molecule type" value="Genomic_DNA"/>
</dbReference>